<dbReference type="Pfam" id="PF24571">
    <property type="entry name" value="HEAT_SCC3-SA"/>
    <property type="match status" value="1"/>
</dbReference>
<name>A0A8K0PC43_LADFU</name>
<gene>
    <name evidence="2" type="ORF">J437_LFUL019064</name>
</gene>
<reference evidence="2" key="2">
    <citation type="submission" date="2017-10" db="EMBL/GenBank/DDBJ databases">
        <title>Ladona fulva Genome sequencing and assembly.</title>
        <authorList>
            <person name="Murali S."/>
            <person name="Richards S."/>
            <person name="Bandaranaike D."/>
            <person name="Bellair M."/>
            <person name="Blankenburg K."/>
            <person name="Chao H."/>
            <person name="Dinh H."/>
            <person name="Doddapaneni H."/>
            <person name="Dugan-Rocha S."/>
            <person name="Elkadiri S."/>
            <person name="Gnanaolivu R."/>
            <person name="Hernandez B."/>
            <person name="Skinner E."/>
            <person name="Javaid M."/>
            <person name="Lee S."/>
            <person name="Li M."/>
            <person name="Ming W."/>
            <person name="Munidasa M."/>
            <person name="Muniz J."/>
            <person name="Nguyen L."/>
            <person name="Hughes D."/>
            <person name="Osuji N."/>
            <person name="Pu L.-L."/>
            <person name="Puazo M."/>
            <person name="Qu C."/>
            <person name="Quiroz J."/>
            <person name="Raj R."/>
            <person name="Weissenberger G."/>
            <person name="Xin Y."/>
            <person name="Zou X."/>
            <person name="Han Y."/>
            <person name="Worley K."/>
            <person name="Muzny D."/>
            <person name="Gibbs R."/>
        </authorList>
    </citation>
    <scope>NUCLEOTIDE SEQUENCE</scope>
    <source>
        <strain evidence="2">Sampled in the wild</strain>
    </source>
</reference>
<protein>
    <recommendedName>
        <fullName evidence="1">Cohesin subunit SCC3/SA HEAT-repeats domain-containing protein</fullName>
    </recommendedName>
</protein>
<dbReference type="InterPro" id="IPR056396">
    <property type="entry name" value="HEAT_SCC3-SA"/>
</dbReference>
<dbReference type="AlphaFoldDB" id="A0A8K0PC43"/>
<feature type="domain" description="Cohesin subunit SCC3/SA HEAT-repeats" evidence="1">
    <location>
        <begin position="6"/>
        <end position="65"/>
    </location>
</feature>
<accession>A0A8K0PC43</accession>
<reference evidence="2" key="1">
    <citation type="submission" date="2013-04" db="EMBL/GenBank/DDBJ databases">
        <authorList>
            <person name="Qu J."/>
            <person name="Murali S.C."/>
            <person name="Bandaranaike D."/>
            <person name="Bellair M."/>
            <person name="Blankenburg K."/>
            <person name="Chao H."/>
            <person name="Dinh H."/>
            <person name="Doddapaneni H."/>
            <person name="Downs B."/>
            <person name="Dugan-Rocha S."/>
            <person name="Elkadiri S."/>
            <person name="Gnanaolivu R.D."/>
            <person name="Hernandez B."/>
            <person name="Javaid M."/>
            <person name="Jayaseelan J.C."/>
            <person name="Lee S."/>
            <person name="Li M."/>
            <person name="Ming W."/>
            <person name="Munidasa M."/>
            <person name="Muniz J."/>
            <person name="Nguyen L."/>
            <person name="Ongeri F."/>
            <person name="Osuji N."/>
            <person name="Pu L.-L."/>
            <person name="Puazo M."/>
            <person name="Qu C."/>
            <person name="Quiroz J."/>
            <person name="Raj R."/>
            <person name="Weissenberger G."/>
            <person name="Xin Y."/>
            <person name="Zou X."/>
            <person name="Han Y."/>
            <person name="Richards S."/>
            <person name="Worley K."/>
            <person name="Muzny D."/>
            <person name="Gibbs R."/>
        </authorList>
    </citation>
    <scope>NUCLEOTIDE SEQUENCE</scope>
    <source>
        <strain evidence="2">Sampled in the wild</strain>
    </source>
</reference>
<evidence type="ECO:0000313" key="2">
    <source>
        <dbReference type="EMBL" id="KAG8239433.1"/>
    </source>
</evidence>
<sequence length="120" mass="13809">MSEMTELIELTEVTHKLAILYACHDVGPWGVWDFVYEIVQNLASEQLPDEVLKNCMTIAYFSIIWDFACFMETDFLNDAPNILNGRDPTHLELLRTRVISFACILRAAIQSCPIQVLREE</sequence>
<comment type="caution">
    <text evidence="2">The sequence shown here is derived from an EMBL/GenBank/DDBJ whole genome shotgun (WGS) entry which is preliminary data.</text>
</comment>
<keyword evidence="3" id="KW-1185">Reference proteome</keyword>
<dbReference type="EMBL" id="KZ309644">
    <property type="protein sequence ID" value="KAG8239433.1"/>
    <property type="molecule type" value="Genomic_DNA"/>
</dbReference>
<feature type="non-terminal residue" evidence="2">
    <location>
        <position position="1"/>
    </location>
</feature>
<evidence type="ECO:0000313" key="3">
    <source>
        <dbReference type="Proteomes" id="UP000792457"/>
    </source>
</evidence>
<dbReference type="OrthoDB" id="498590at2759"/>
<organism evidence="2 3">
    <name type="scientific">Ladona fulva</name>
    <name type="common">Scarce chaser dragonfly</name>
    <name type="synonym">Libellula fulva</name>
    <dbReference type="NCBI Taxonomy" id="123851"/>
    <lineage>
        <taxon>Eukaryota</taxon>
        <taxon>Metazoa</taxon>
        <taxon>Ecdysozoa</taxon>
        <taxon>Arthropoda</taxon>
        <taxon>Hexapoda</taxon>
        <taxon>Insecta</taxon>
        <taxon>Pterygota</taxon>
        <taxon>Palaeoptera</taxon>
        <taxon>Odonata</taxon>
        <taxon>Epiprocta</taxon>
        <taxon>Anisoptera</taxon>
        <taxon>Libelluloidea</taxon>
        <taxon>Libellulidae</taxon>
        <taxon>Ladona</taxon>
    </lineage>
</organism>
<proteinExistence type="predicted"/>
<dbReference type="Proteomes" id="UP000792457">
    <property type="component" value="Unassembled WGS sequence"/>
</dbReference>
<evidence type="ECO:0000259" key="1">
    <source>
        <dbReference type="Pfam" id="PF24571"/>
    </source>
</evidence>